<gene>
    <name evidence="1" type="ORF">LC087_11490</name>
</gene>
<evidence type="ECO:0000313" key="2">
    <source>
        <dbReference type="Proteomes" id="UP001197974"/>
    </source>
</evidence>
<organism evidence="1 2">
    <name type="scientific">Bacillus carboniphilus</name>
    <dbReference type="NCBI Taxonomy" id="86663"/>
    <lineage>
        <taxon>Bacteria</taxon>
        <taxon>Bacillati</taxon>
        <taxon>Bacillota</taxon>
        <taxon>Bacilli</taxon>
        <taxon>Bacillales</taxon>
        <taxon>Bacillaceae</taxon>
        <taxon>Bacillus</taxon>
    </lineage>
</organism>
<reference evidence="1 2" key="1">
    <citation type="submission" date="2023-06" db="EMBL/GenBank/DDBJ databases">
        <title>Five Gram-positive bacteria isolated from mangrove sediments in Shenzhen, Guangdong, China.</title>
        <authorList>
            <person name="Yu S."/>
            <person name="Zheng W."/>
            <person name="Huang Y."/>
        </authorList>
    </citation>
    <scope>NUCLEOTIDE SEQUENCE [LARGE SCALE GENOMIC DNA]</scope>
    <source>
        <strain evidence="1 2">SaN35-3</strain>
    </source>
</reference>
<dbReference type="InterPro" id="IPR010461">
    <property type="entry name" value="ComK"/>
</dbReference>
<dbReference type="EMBL" id="CP129013">
    <property type="protein sequence ID" value="WLR41512.1"/>
    <property type="molecule type" value="Genomic_DNA"/>
</dbReference>
<protein>
    <submittedName>
        <fullName evidence="1">Competence protein ComK</fullName>
    </submittedName>
</protein>
<accession>A0ABY9JQ40</accession>
<name>A0ABY9JQ40_9BACI</name>
<dbReference type="Proteomes" id="UP001197974">
    <property type="component" value="Chromosome"/>
</dbReference>
<dbReference type="RefSeq" id="WP_226541658.1">
    <property type="nucleotide sequence ID" value="NZ_CP129013.1"/>
</dbReference>
<proteinExistence type="predicted"/>
<sequence length="179" mass="21091">MIIIPKTIALISKLNEQGESNCLKIDCDGQKLLESSSRKVIENNCLYNNTTLKASLSATKKILTNEYMLPILLSYEHHICMVTTKSWSCEDSHFISYDYQDRIKNVDDMAFLQLSDDKLIPLEIAYHILQKRFKSCSHLMMIYSIRNNYLRSHYIAERQSSYRINGLEKNEHYRENDYY</sequence>
<dbReference type="Pfam" id="PF06338">
    <property type="entry name" value="ComK"/>
    <property type="match status" value="1"/>
</dbReference>
<keyword evidence="2" id="KW-1185">Reference proteome</keyword>
<evidence type="ECO:0000313" key="1">
    <source>
        <dbReference type="EMBL" id="WLR41512.1"/>
    </source>
</evidence>